<accession>A0A8T1S8T8</accession>
<protein>
    <submittedName>
        <fullName evidence="2">Uncharacterized protein</fullName>
    </submittedName>
</protein>
<dbReference type="AlphaFoldDB" id="A0A8T1S8T8"/>
<reference evidence="2 3" key="1">
    <citation type="journal article" date="2020" name="G3 (Bethesda)">
        <title>Draft Genome of the Common Snapping Turtle, Chelydra serpentina, a Model for Phenotypic Plasticity in Reptiles.</title>
        <authorList>
            <person name="Das D."/>
            <person name="Singh S.K."/>
            <person name="Bierstedt J."/>
            <person name="Erickson A."/>
            <person name="Galli G.L.J."/>
            <person name="Crossley D.A. 2nd"/>
            <person name="Rhen T."/>
        </authorList>
    </citation>
    <scope>NUCLEOTIDE SEQUENCE [LARGE SCALE GENOMIC DNA]</scope>
    <source>
        <strain evidence="2">KW</strain>
    </source>
</reference>
<dbReference type="Pfam" id="PF15217">
    <property type="entry name" value="TSC21"/>
    <property type="match status" value="1"/>
</dbReference>
<evidence type="ECO:0000256" key="1">
    <source>
        <dbReference type="SAM" id="MobiDB-lite"/>
    </source>
</evidence>
<name>A0A8T1S8T8_CHESE</name>
<organism evidence="2 3">
    <name type="scientific">Chelydra serpentina</name>
    <name type="common">Snapping turtle</name>
    <name type="synonym">Testudo serpentina</name>
    <dbReference type="NCBI Taxonomy" id="8475"/>
    <lineage>
        <taxon>Eukaryota</taxon>
        <taxon>Metazoa</taxon>
        <taxon>Chordata</taxon>
        <taxon>Craniata</taxon>
        <taxon>Vertebrata</taxon>
        <taxon>Euteleostomi</taxon>
        <taxon>Archelosauria</taxon>
        <taxon>Testudinata</taxon>
        <taxon>Testudines</taxon>
        <taxon>Cryptodira</taxon>
        <taxon>Durocryptodira</taxon>
        <taxon>Americhelydia</taxon>
        <taxon>Chelydroidea</taxon>
        <taxon>Chelydridae</taxon>
        <taxon>Chelydra</taxon>
    </lineage>
</organism>
<evidence type="ECO:0000313" key="2">
    <source>
        <dbReference type="EMBL" id="KAG6925376.1"/>
    </source>
</evidence>
<gene>
    <name evidence="2" type="ORF">G0U57_014659</name>
</gene>
<dbReference type="EMBL" id="JAHGAV010000432">
    <property type="protein sequence ID" value="KAG6925376.1"/>
    <property type="molecule type" value="Genomic_DNA"/>
</dbReference>
<dbReference type="InterPro" id="IPR029361">
    <property type="entry name" value="SPMIP9"/>
</dbReference>
<sequence>MYKSSYMMDYRPYDDYKPPIENHTQKIKLAEAQLKAKEFAQPSKSQPPVMYKEYPISQRKETTEGPCTQAAVSSDDKLEMGHKGCSFGPESFQEVQEEQRKYFNAVLPNADCYLSKCYPHPEQTAAQEDKAERTQMPTMPEREATSPSPFYPQHPATTEQCPGKDDQEGPVLQAKTNQTWDTISNLSWRRAEPGKQKLSRTGAWSWGLLCLGKIAAIRMGQAPTAQITKAGPESTMDVAKRRGISQKLSLKMASLTRAPGFQNKDSYKYFLAEAELAGSQRHVSSVLCRKARHTSVPWAGFSQAHSSEYSLLSLAIKTVVGARFTHNVITRARSHFDIVMRNGQFFFKRIPNLRHSLIGFPPLPPLIGTDNEIVHAEPRPGLLTHATHP</sequence>
<proteinExistence type="predicted"/>
<feature type="region of interest" description="Disordered" evidence="1">
    <location>
        <begin position="123"/>
        <end position="171"/>
    </location>
</feature>
<dbReference type="Proteomes" id="UP000765507">
    <property type="component" value="Unassembled WGS sequence"/>
</dbReference>
<keyword evidence="3" id="KW-1185">Reference proteome</keyword>
<comment type="caution">
    <text evidence="2">The sequence shown here is derived from an EMBL/GenBank/DDBJ whole genome shotgun (WGS) entry which is preliminary data.</text>
</comment>
<evidence type="ECO:0000313" key="3">
    <source>
        <dbReference type="Proteomes" id="UP000765507"/>
    </source>
</evidence>
<dbReference type="OrthoDB" id="9514831at2759"/>